<proteinExistence type="predicted"/>
<reference evidence="2 3" key="1">
    <citation type="submission" date="2020-05" db="EMBL/GenBank/DDBJ databases">
        <authorList>
            <person name="Campoy J."/>
            <person name="Schneeberger K."/>
            <person name="Spophaly S."/>
        </authorList>
    </citation>
    <scope>NUCLEOTIDE SEQUENCE [LARGE SCALE GENOMIC DNA]</scope>
    <source>
        <strain evidence="2">PruArmRojPasFocal</strain>
    </source>
</reference>
<evidence type="ECO:0000313" key="2">
    <source>
        <dbReference type="EMBL" id="CAB4272986.1"/>
    </source>
</evidence>
<feature type="compositionally biased region" description="Basic and acidic residues" evidence="1">
    <location>
        <begin position="79"/>
        <end position="88"/>
    </location>
</feature>
<evidence type="ECO:0000256" key="1">
    <source>
        <dbReference type="SAM" id="MobiDB-lite"/>
    </source>
</evidence>
<organism evidence="2 3">
    <name type="scientific">Prunus armeniaca</name>
    <name type="common">Apricot</name>
    <name type="synonym">Armeniaca vulgaris</name>
    <dbReference type="NCBI Taxonomy" id="36596"/>
    <lineage>
        <taxon>Eukaryota</taxon>
        <taxon>Viridiplantae</taxon>
        <taxon>Streptophyta</taxon>
        <taxon>Embryophyta</taxon>
        <taxon>Tracheophyta</taxon>
        <taxon>Spermatophyta</taxon>
        <taxon>Magnoliopsida</taxon>
        <taxon>eudicotyledons</taxon>
        <taxon>Gunneridae</taxon>
        <taxon>Pentapetalae</taxon>
        <taxon>rosids</taxon>
        <taxon>fabids</taxon>
        <taxon>Rosales</taxon>
        <taxon>Rosaceae</taxon>
        <taxon>Amygdaloideae</taxon>
        <taxon>Amygdaleae</taxon>
        <taxon>Prunus</taxon>
    </lineage>
</organism>
<sequence length="88" mass="9866">MESQMCGGVEEEKKYVACREGFQGKQTENWIEKYHGCEVELTTGARDGSKRRRSWSLSHSLSSPMVGNSDLTVLRARRERSEDGVAVG</sequence>
<evidence type="ECO:0000313" key="3">
    <source>
        <dbReference type="Proteomes" id="UP000507222"/>
    </source>
</evidence>
<dbReference type="Proteomes" id="UP000507222">
    <property type="component" value="Unassembled WGS sequence"/>
</dbReference>
<dbReference type="EMBL" id="CAEKDK010000003">
    <property type="protein sequence ID" value="CAB4272986.1"/>
    <property type="molecule type" value="Genomic_DNA"/>
</dbReference>
<gene>
    <name evidence="2" type="ORF">CURHAP_LOCUS19951</name>
</gene>
<dbReference type="AlphaFoldDB" id="A0A6J5U978"/>
<name>A0A6J5U978_PRUAR</name>
<accession>A0A6J5U978</accession>
<protein>
    <submittedName>
        <fullName evidence="2">Uncharacterized protein</fullName>
    </submittedName>
</protein>
<feature type="region of interest" description="Disordered" evidence="1">
    <location>
        <begin position="45"/>
        <end position="88"/>
    </location>
</feature>